<evidence type="ECO:0000313" key="2">
    <source>
        <dbReference type="EMBL" id="GAA0347183.1"/>
    </source>
</evidence>
<evidence type="ECO:0000313" key="3">
    <source>
        <dbReference type="Proteomes" id="UP001501757"/>
    </source>
</evidence>
<sequence>MDTVLYPGYRFFKTLTLAEEDIRQGALACGDMNYIHHDAERAAKTRFGGLIASGSAISALFSAMLPSHFSVFSPMLGLEMNFKFSAPILAGQTITMEWQIEQINPKAGGKKTLTLKGKIVDLEGNVLVLAAATIMLLPSL</sequence>
<dbReference type="InterPro" id="IPR002539">
    <property type="entry name" value="MaoC-like_dom"/>
</dbReference>
<dbReference type="InterPro" id="IPR029069">
    <property type="entry name" value="HotDog_dom_sf"/>
</dbReference>
<dbReference type="InterPro" id="IPR050965">
    <property type="entry name" value="UPF0336/Enoyl-CoA_hydratase"/>
</dbReference>
<keyword evidence="3" id="KW-1185">Reference proteome</keyword>
<dbReference type="Gene3D" id="3.10.129.10">
    <property type="entry name" value="Hotdog Thioesterase"/>
    <property type="match status" value="1"/>
</dbReference>
<dbReference type="Proteomes" id="UP001501757">
    <property type="component" value="Unassembled WGS sequence"/>
</dbReference>
<organism evidence="2 3">
    <name type="scientific">Bowmanella denitrificans</name>
    <dbReference type="NCBI Taxonomy" id="366582"/>
    <lineage>
        <taxon>Bacteria</taxon>
        <taxon>Pseudomonadati</taxon>
        <taxon>Pseudomonadota</taxon>
        <taxon>Gammaproteobacteria</taxon>
        <taxon>Alteromonadales</taxon>
        <taxon>Alteromonadaceae</taxon>
        <taxon>Bowmanella</taxon>
    </lineage>
</organism>
<proteinExistence type="predicted"/>
<feature type="domain" description="MaoC-like" evidence="1">
    <location>
        <begin position="10"/>
        <end position="112"/>
    </location>
</feature>
<accession>A0ABP3GJA5</accession>
<dbReference type="PANTHER" id="PTHR43437">
    <property type="entry name" value="HYDROXYACYL-THIOESTER DEHYDRATASE TYPE 2, MITOCHONDRIAL-RELATED"/>
    <property type="match status" value="1"/>
</dbReference>
<dbReference type="RefSeq" id="WP_343842393.1">
    <property type="nucleotide sequence ID" value="NZ_BAAAEI010000006.1"/>
</dbReference>
<name>A0ABP3GJA5_9ALTE</name>
<dbReference type="CDD" id="cd03441">
    <property type="entry name" value="R_hydratase_like"/>
    <property type="match status" value="1"/>
</dbReference>
<comment type="caution">
    <text evidence="2">The sequence shown here is derived from an EMBL/GenBank/DDBJ whole genome shotgun (WGS) entry which is preliminary data.</text>
</comment>
<dbReference type="SUPFAM" id="SSF54637">
    <property type="entry name" value="Thioesterase/thiol ester dehydrase-isomerase"/>
    <property type="match status" value="1"/>
</dbReference>
<gene>
    <name evidence="2" type="ORF">GCM10009092_09520</name>
</gene>
<dbReference type="EMBL" id="BAAAEI010000006">
    <property type="protein sequence ID" value="GAA0347183.1"/>
    <property type="molecule type" value="Genomic_DNA"/>
</dbReference>
<dbReference type="Pfam" id="PF01575">
    <property type="entry name" value="MaoC_dehydratas"/>
    <property type="match status" value="1"/>
</dbReference>
<protein>
    <submittedName>
        <fullName evidence="2">MaoC family dehydratase</fullName>
    </submittedName>
</protein>
<evidence type="ECO:0000259" key="1">
    <source>
        <dbReference type="Pfam" id="PF01575"/>
    </source>
</evidence>
<reference evidence="3" key="1">
    <citation type="journal article" date="2019" name="Int. J. Syst. Evol. Microbiol.">
        <title>The Global Catalogue of Microorganisms (GCM) 10K type strain sequencing project: providing services to taxonomists for standard genome sequencing and annotation.</title>
        <authorList>
            <consortium name="The Broad Institute Genomics Platform"/>
            <consortium name="The Broad Institute Genome Sequencing Center for Infectious Disease"/>
            <person name="Wu L."/>
            <person name="Ma J."/>
        </authorList>
    </citation>
    <scope>NUCLEOTIDE SEQUENCE [LARGE SCALE GENOMIC DNA]</scope>
    <source>
        <strain evidence="3">JCM 13378</strain>
    </source>
</reference>
<dbReference type="PANTHER" id="PTHR43437:SF3">
    <property type="entry name" value="HYDROXYACYL-THIOESTER DEHYDRATASE TYPE 2, MITOCHONDRIAL"/>
    <property type="match status" value="1"/>
</dbReference>